<evidence type="ECO:0000313" key="3">
    <source>
        <dbReference type="Proteomes" id="UP000182114"/>
    </source>
</evidence>
<dbReference type="EMBL" id="FNBD01000007">
    <property type="protein sequence ID" value="SDF08465.1"/>
    <property type="molecule type" value="Genomic_DNA"/>
</dbReference>
<sequence length="215" mass="25312">MDELELLKRDWQKKEVEHPKLTYNEIYKMLWKKSSSIVKWIFVISILEFVLPHLLYLLPSTKNNIDLFGTTGFDNYFIGFSVFYYAVVFYFIYQFYSRYKEISVLDNAKHLMAKILKTRRTVKNYIIFSLSMVFIMIVMFMLGIYLNNDFSSLLTDMSANAENINPVELKTTLIITIGVFGLIMIAVMGVVYFLLYGLLLRKLNSNYAELKKLEI</sequence>
<accession>A0A1G7I701</accession>
<keyword evidence="1" id="KW-0812">Transmembrane</keyword>
<reference evidence="3" key="1">
    <citation type="submission" date="2016-10" db="EMBL/GenBank/DDBJ databases">
        <authorList>
            <person name="Varghese N."/>
            <person name="Submissions S."/>
        </authorList>
    </citation>
    <scope>NUCLEOTIDE SEQUENCE [LARGE SCALE GENOMIC DNA]</scope>
    <source>
        <strain evidence="3">DSM 24729</strain>
    </source>
</reference>
<evidence type="ECO:0000313" key="2">
    <source>
        <dbReference type="EMBL" id="SDF08465.1"/>
    </source>
</evidence>
<evidence type="ECO:0000256" key="1">
    <source>
        <dbReference type="SAM" id="Phobius"/>
    </source>
</evidence>
<feature type="transmembrane region" description="Helical" evidence="1">
    <location>
        <begin position="173"/>
        <end position="195"/>
    </location>
</feature>
<protein>
    <submittedName>
        <fullName evidence="2">Uncharacterized protein</fullName>
    </submittedName>
</protein>
<name>A0A1G7I701_9FLAO</name>
<keyword evidence="1" id="KW-0472">Membrane</keyword>
<keyword evidence="1" id="KW-1133">Transmembrane helix</keyword>
<organism evidence="2 3">
    <name type="scientific">Cellulophaga baltica</name>
    <dbReference type="NCBI Taxonomy" id="76594"/>
    <lineage>
        <taxon>Bacteria</taxon>
        <taxon>Pseudomonadati</taxon>
        <taxon>Bacteroidota</taxon>
        <taxon>Flavobacteriia</taxon>
        <taxon>Flavobacteriales</taxon>
        <taxon>Flavobacteriaceae</taxon>
        <taxon>Cellulophaga</taxon>
    </lineage>
</organism>
<dbReference type="AlphaFoldDB" id="A0A1G7I701"/>
<dbReference type="Proteomes" id="UP000182114">
    <property type="component" value="Unassembled WGS sequence"/>
</dbReference>
<proteinExistence type="predicted"/>
<feature type="transmembrane region" description="Helical" evidence="1">
    <location>
        <begin position="37"/>
        <end position="56"/>
    </location>
</feature>
<keyword evidence="3" id="KW-1185">Reference proteome</keyword>
<dbReference type="RefSeq" id="WP_074538629.1">
    <property type="nucleotide sequence ID" value="NZ_FNBD01000007.1"/>
</dbReference>
<gene>
    <name evidence="2" type="ORF">SAMN04487992_10782</name>
</gene>
<feature type="transmembrane region" description="Helical" evidence="1">
    <location>
        <begin position="125"/>
        <end position="146"/>
    </location>
</feature>
<dbReference type="eggNOG" id="ENOG5031FYV">
    <property type="taxonomic scope" value="Bacteria"/>
</dbReference>
<feature type="transmembrane region" description="Helical" evidence="1">
    <location>
        <begin position="76"/>
        <end position="93"/>
    </location>
</feature>